<organism evidence="1 2">
    <name type="scientific">Fodinisporobacter ferrooxydans</name>
    <dbReference type="NCBI Taxonomy" id="2901836"/>
    <lineage>
        <taxon>Bacteria</taxon>
        <taxon>Bacillati</taxon>
        <taxon>Bacillota</taxon>
        <taxon>Bacilli</taxon>
        <taxon>Bacillales</taxon>
        <taxon>Alicyclobacillaceae</taxon>
        <taxon>Fodinisporobacter</taxon>
    </lineage>
</organism>
<evidence type="ECO:0000313" key="2">
    <source>
        <dbReference type="Proteomes" id="UP000830167"/>
    </source>
</evidence>
<sequence>MDTVTHHLEVIRNLLKSNGGPRHDMTLSEAVKKQVHPLLDETAGPVKEQLLELMEQADLLHEYRTDVAVIGELETKDAFREQIISHMFDLLQAIKGAE</sequence>
<reference evidence="1" key="1">
    <citation type="submission" date="2021-12" db="EMBL/GenBank/DDBJ databases">
        <title>Alicyclobacillaceae gen. nov., sp. nov., isolated from chalcocite enrichment system.</title>
        <authorList>
            <person name="Jiang Z."/>
        </authorList>
    </citation>
    <scope>NUCLEOTIDE SEQUENCE</scope>
    <source>
        <strain evidence="1">MYW30-H2</strain>
    </source>
</reference>
<accession>A0ABY4CGL4</accession>
<dbReference type="Proteomes" id="UP000830167">
    <property type="component" value="Chromosome"/>
</dbReference>
<proteinExistence type="predicted"/>
<dbReference type="EMBL" id="CP089291">
    <property type="protein sequence ID" value="UOF89668.1"/>
    <property type="molecule type" value="Genomic_DNA"/>
</dbReference>
<evidence type="ECO:0000313" key="1">
    <source>
        <dbReference type="EMBL" id="UOF89668.1"/>
    </source>
</evidence>
<keyword evidence="2" id="KW-1185">Reference proteome</keyword>
<dbReference type="RefSeq" id="WP_347436358.1">
    <property type="nucleotide sequence ID" value="NZ_CP089291.1"/>
</dbReference>
<name>A0ABY4CGL4_9BACL</name>
<gene>
    <name evidence="1" type="ORF">LSG31_17545</name>
</gene>
<protein>
    <submittedName>
        <fullName evidence="1">Uncharacterized protein</fullName>
    </submittedName>
</protein>